<dbReference type="Pfam" id="PF00561">
    <property type="entry name" value="Abhydrolase_1"/>
    <property type="match status" value="1"/>
</dbReference>
<feature type="domain" description="AB hydrolase-1" evidence="1">
    <location>
        <begin position="45"/>
        <end position="137"/>
    </location>
</feature>
<dbReference type="Gene3D" id="3.40.50.1820">
    <property type="entry name" value="alpha/beta hydrolase"/>
    <property type="match status" value="1"/>
</dbReference>
<evidence type="ECO:0000259" key="1">
    <source>
        <dbReference type="Pfam" id="PF00561"/>
    </source>
</evidence>
<dbReference type="GO" id="GO:0046503">
    <property type="term" value="P:glycerolipid catabolic process"/>
    <property type="evidence" value="ECO:0007669"/>
    <property type="project" value="TreeGrafter"/>
</dbReference>
<gene>
    <name evidence="2" type="ORF">EV379_1528</name>
</gene>
<dbReference type="PANTHER" id="PTHR43433">
    <property type="entry name" value="HYDROLASE, ALPHA/BETA FOLD FAMILY PROTEIN"/>
    <property type="match status" value="1"/>
</dbReference>
<dbReference type="PANTHER" id="PTHR43433:SF5">
    <property type="entry name" value="AB HYDROLASE-1 DOMAIN-CONTAINING PROTEIN"/>
    <property type="match status" value="1"/>
</dbReference>
<reference evidence="2 3" key="1">
    <citation type="submission" date="2019-02" db="EMBL/GenBank/DDBJ databases">
        <title>Sequencing the genomes of 1000 actinobacteria strains.</title>
        <authorList>
            <person name="Klenk H.-P."/>
        </authorList>
    </citation>
    <scope>NUCLEOTIDE SEQUENCE [LARGE SCALE GENOMIC DNA]</scope>
    <source>
        <strain evidence="2 3">DSM 18319</strain>
    </source>
</reference>
<dbReference type="InterPro" id="IPR000073">
    <property type="entry name" value="AB_hydrolase_1"/>
</dbReference>
<dbReference type="Proteomes" id="UP000291483">
    <property type="component" value="Unassembled WGS sequence"/>
</dbReference>
<name>A0A4Q8AMH7_9MICO</name>
<dbReference type="GO" id="GO:0004806">
    <property type="term" value="F:triacylglycerol lipase activity"/>
    <property type="evidence" value="ECO:0007669"/>
    <property type="project" value="TreeGrafter"/>
</dbReference>
<accession>A0A4Q8AMH7</accession>
<evidence type="ECO:0000313" key="3">
    <source>
        <dbReference type="Proteomes" id="UP000291483"/>
    </source>
</evidence>
<dbReference type="InterPro" id="IPR050471">
    <property type="entry name" value="AB_hydrolase"/>
</dbReference>
<organism evidence="2 3">
    <name type="scientific">Microterricola gilva</name>
    <dbReference type="NCBI Taxonomy" id="393267"/>
    <lineage>
        <taxon>Bacteria</taxon>
        <taxon>Bacillati</taxon>
        <taxon>Actinomycetota</taxon>
        <taxon>Actinomycetes</taxon>
        <taxon>Micrococcales</taxon>
        <taxon>Microbacteriaceae</taxon>
        <taxon>Microterricola</taxon>
    </lineage>
</organism>
<proteinExistence type="predicted"/>
<protein>
    <submittedName>
        <fullName evidence="2">Pimeloyl-ACP methyl ester carboxylesterase</fullName>
    </submittedName>
</protein>
<dbReference type="EMBL" id="SHLC01000001">
    <property type="protein sequence ID" value="RZU65203.1"/>
    <property type="molecule type" value="Genomic_DNA"/>
</dbReference>
<keyword evidence="3" id="KW-1185">Reference proteome</keyword>
<dbReference type="RefSeq" id="WP_130505593.1">
    <property type="nucleotide sequence ID" value="NZ_SHLC01000001.1"/>
</dbReference>
<comment type="caution">
    <text evidence="2">The sequence shown here is derived from an EMBL/GenBank/DDBJ whole genome shotgun (WGS) entry which is preliminary data.</text>
</comment>
<dbReference type="SUPFAM" id="SSF53474">
    <property type="entry name" value="alpha/beta-Hydrolases"/>
    <property type="match status" value="1"/>
</dbReference>
<dbReference type="OrthoDB" id="7958481at2"/>
<dbReference type="InterPro" id="IPR029058">
    <property type="entry name" value="AB_hydrolase_fold"/>
</dbReference>
<evidence type="ECO:0000313" key="2">
    <source>
        <dbReference type="EMBL" id="RZU65203.1"/>
    </source>
</evidence>
<dbReference type="AlphaFoldDB" id="A0A4Q8AMH7"/>
<sequence length="274" mass="29097">MTDRDLRTNPFALPDAEQPRVGHYAVGGCALYAETRGTGQPILLIGASSDDAEMFRPIAERLGGFTVVSYDRRGTLRSGREGWPCDSARHADDAAGLIGALGLARVDVFGASAGAIVAVQLALRHPRLVRRVFAYEPGYLRYSASGTALRRNGTTSVDRHLAAHPGDWSGAMGAASRGLLDDPPGLGWYGERGLALAENFVSDDIPASGELADLDALDASGVEVRFAYGSASHPAFREIAAALSRRAPDRIEGAGHVAFHTPEIIADYLRLRCA</sequence>